<dbReference type="PANTHER" id="PTHR32455">
    <property type="entry name" value="SPERM ACROSOME-ASSOCIATED PROTEIN 9"/>
    <property type="match status" value="1"/>
</dbReference>
<feature type="compositionally biased region" description="Polar residues" evidence="1">
    <location>
        <begin position="193"/>
        <end position="213"/>
    </location>
</feature>
<feature type="non-terminal residue" evidence="2">
    <location>
        <position position="1"/>
    </location>
</feature>
<evidence type="ECO:0000256" key="1">
    <source>
        <dbReference type="SAM" id="MobiDB-lite"/>
    </source>
</evidence>
<proteinExistence type="predicted"/>
<dbReference type="PANTHER" id="PTHR32455:SF1">
    <property type="entry name" value="SPERM ACROSOME-ASSOCIATED PROTEIN 9"/>
    <property type="match status" value="1"/>
</dbReference>
<feature type="compositionally biased region" description="Polar residues" evidence="1">
    <location>
        <begin position="167"/>
        <end position="183"/>
    </location>
</feature>
<feature type="region of interest" description="Disordered" evidence="1">
    <location>
        <begin position="158"/>
        <end position="234"/>
    </location>
</feature>
<gene>
    <name evidence="2" type="primary">Spaca9</name>
    <name evidence="2" type="ORF">GTO95_0006885</name>
</gene>
<name>A0A8J7TE03_ATRSP</name>
<organism evidence="2 3">
    <name type="scientific">Atractosteus spatula</name>
    <name type="common">Alligator gar</name>
    <name type="synonym">Lepisosteus spatula</name>
    <dbReference type="NCBI Taxonomy" id="7917"/>
    <lineage>
        <taxon>Eukaryota</taxon>
        <taxon>Metazoa</taxon>
        <taxon>Chordata</taxon>
        <taxon>Craniata</taxon>
        <taxon>Vertebrata</taxon>
        <taxon>Euteleostomi</taxon>
        <taxon>Actinopterygii</taxon>
        <taxon>Neopterygii</taxon>
        <taxon>Holostei</taxon>
        <taxon>Semionotiformes</taxon>
        <taxon>Lepisosteidae</taxon>
        <taxon>Atractosteus</taxon>
    </lineage>
</organism>
<dbReference type="InterPro" id="IPR027818">
    <property type="entry name" value="SPACA9"/>
</dbReference>
<dbReference type="AlphaFoldDB" id="A0A8J7TE03"/>
<dbReference type="GO" id="GO:0097546">
    <property type="term" value="C:ciliary base"/>
    <property type="evidence" value="ECO:0007669"/>
    <property type="project" value="TreeGrafter"/>
</dbReference>
<dbReference type="Proteomes" id="UP000736164">
    <property type="component" value="Unassembled WGS sequence"/>
</dbReference>
<dbReference type="GO" id="GO:0036126">
    <property type="term" value="C:sperm flagellum"/>
    <property type="evidence" value="ECO:0007669"/>
    <property type="project" value="TreeGrafter"/>
</dbReference>
<feature type="non-terminal residue" evidence="2">
    <location>
        <position position="234"/>
    </location>
</feature>
<protein>
    <submittedName>
        <fullName evidence="2">SACA9 protein</fullName>
    </submittedName>
</protein>
<comment type="caution">
    <text evidence="2">The sequence shown here is derived from an EMBL/GenBank/DDBJ whole genome shotgun (WGS) entry which is preliminary data.</text>
</comment>
<evidence type="ECO:0000313" key="2">
    <source>
        <dbReference type="EMBL" id="MBN3319421.1"/>
    </source>
</evidence>
<dbReference type="Pfam" id="PF15120">
    <property type="entry name" value="SPACA9"/>
    <property type="match status" value="1"/>
</dbReference>
<dbReference type="GO" id="GO:0001669">
    <property type="term" value="C:acrosomal vesicle"/>
    <property type="evidence" value="ECO:0007669"/>
    <property type="project" value="TreeGrafter"/>
</dbReference>
<reference evidence="2" key="1">
    <citation type="journal article" date="2021" name="Cell">
        <title>Tracing the genetic footprints of vertebrate landing in non-teleost ray-finned fishes.</title>
        <authorList>
            <person name="Bi X."/>
            <person name="Wang K."/>
            <person name="Yang L."/>
            <person name="Pan H."/>
            <person name="Jiang H."/>
            <person name="Wei Q."/>
            <person name="Fang M."/>
            <person name="Yu H."/>
            <person name="Zhu C."/>
            <person name="Cai Y."/>
            <person name="He Y."/>
            <person name="Gan X."/>
            <person name="Zeng H."/>
            <person name="Yu D."/>
            <person name="Zhu Y."/>
            <person name="Jiang H."/>
            <person name="Qiu Q."/>
            <person name="Yang H."/>
            <person name="Zhang Y.E."/>
            <person name="Wang W."/>
            <person name="Zhu M."/>
            <person name="He S."/>
            <person name="Zhang G."/>
        </authorList>
    </citation>
    <scope>NUCLEOTIDE SEQUENCE</scope>
    <source>
        <strain evidence="2">Allg_001</strain>
    </source>
</reference>
<sequence length="234" mass="25654">MSAARETLRAIEQKGRRFRQQQLTFVAALGRTREQARERTLPVSSIAQVQHYLDNHCNNATDRRILSLFLEIVADLRGVAQLLEALVPENRPPDESLEAYKALLCPTSDLSALRAKYPHDEVNHLSCDEARNYYGGVVSLIPVAMDLACQCVSGAGTAHKPLKRTRSPSLQGTQPGAEQQSSSAKERPAIQAMGTQTKPAGNTMGQLHYSPTTGQGGWHTGKPAWRPPGRTSKF</sequence>
<dbReference type="EMBL" id="JAAWVO010044877">
    <property type="protein sequence ID" value="MBN3319421.1"/>
    <property type="molecule type" value="Genomic_DNA"/>
</dbReference>
<evidence type="ECO:0000313" key="3">
    <source>
        <dbReference type="Proteomes" id="UP000736164"/>
    </source>
</evidence>
<keyword evidence="3" id="KW-1185">Reference proteome</keyword>
<accession>A0A8J7TE03</accession>